<feature type="region of interest" description="Disordered" evidence="4">
    <location>
        <begin position="1811"/>
        <end position="1876"/>
    </location>
</feature>
<evidence type="ECO:0000259" key="5">
    <source>
        <dbReference type="SMART" id="SM00382"/>
    </source>
</evidence>
<organism evidence="6 7">
    <name type="scientific">Saprolegnia diclina (strain VS20)</name>
    <dbReference type="NCBI Taxonomy" id="1156394"/>
    <lineage>
        <taxon>Eukaryota</taxon>
        <taxon>Sar</taxon>
        <taxon>Stramenopiles</taxon>
        <taxon>Oomycota</taxon>
        <taxon>Saprolegniomycetes</taxon>
        <taxon>Saprolegniales</taxon>
        <taxon>Saprolegniaceae</taxon>
        <taxon>Saprolegnia</taxon>
    </lineage>
</organism>
<dbReference type="OMA" id="LSCSHEC"/>
<dbReference type="Gene3D" id="3.40.50.300">
    <property type="entry name" value="P-loop containing nucleotide triphosphate hydrolases"/>
    <property type="match status" value="6"/>
</dbReference>
<gene>
    <name evidence="6" type="ORF">SDRG_06312</name>
</gene>
<feature type="compositionally biased region" description="Low complexity" evidence="4">
    <location>
        <begin position="103"/>
        <end position="117"/>
    </location>
</feature>
<dbReference type="eggNOG" id="KOG0845">
    <property type="taxonomic scope" value="Eukaryota"/>
</dbReference>
<dbReference type="Proteomes" id="UP000030762">
    <property type="component" value="Unassembled WGS sequence"/>
</dbReference>
<dbReference type="InterPro" id="IPR047187">
    <property type="entry name" value="SF1_C_Upf1"/>
</dbReference>
<accession>T0S0J6</accession>
<dbReference type="PANTHER" id="PTHR43392:SF2">
    <property type="entry name" value="AAA-TYPE ATPASE FAMILY PROTEIN _ ANKYRIN REPEAT FAMILY PROTEIN"/>
    <property type="match status" value="1"/>
</dbReference>
<dbReference type="InterPro" id="IPR058255">
    <property type="entry name" value="zf-CHCC_ins"/>
</dbReference>
<dbReference type="InterPro" id="IPR003593">
    <property type="entry name" value="AAA+_ATPase"/>
</dbReference>
<dbReference type="eggNOG" id="KOG0730">
    <property type="taxonomic scope" value="Eukaryota"/>
</dbReference>
<dbReference type="InterPro" id="IPR041679">
    <property type="entry name" value="DNA2/NAM7-like_C"/>
</dbReference>
<evidence type="ECO:0000313" key="6">
    <source>
        <dbReference type="EMBL" id="EQC36202.1"/>
    </source>
</evidence>
<dbReference type="Pfam" id="PF00004">
    <property type="entry name" value="AAA"/>
    <property type="match status" value="3"/>
</dbReference>
<dbReference type="InterPro" id="IPR058254">
    <property type="entry name" value="zf-CHCC_shd"/>
</dbReference>
<dbReference type="GeneID" id="19947039"/>
<dbReference type="InterPro" id="IPR003959">
    <property type="entry name" value="ATPase_AAA_core"/>
</dbReference>
<dbReference type="Gene3D" id="1.10.8.60">
    <property type="match status" value="2"/>
</dbReference>
<evidence type="ECO:0000256" key="3">
    <source>
        <dbReference type="ARBA" id="ARBA00022840"/>
    </source>
</evidence>
<dbReference type="Pfam" id="PF21240">
    <property type="entry name" value="Nup98_GLEBS"/>
    <property type="match status" value="1"/>
</dbReference>
<name>T0S0J6_SAPDV</name>
<dbReference type="Gene3D" id="1.10.10.2360">
    <property type="match status" value="1"/>
</dbReference>
<feature type="domain" description="AAA+ ATPase" evidence="5">
    <location>
        <begin position="3370"/>
        <end position="3504"/>
    </location>
</feature>
<dbReference type="PRINTS" id="PR00819">
    <property type="entry name" value="CBXCFQXSUPER"/>
</dbReference>
<feature type="compositionally biased region" description="Acidic residues" evidence="4">
    <location>
        <begin position="1856"/>
        <end position="1866"/>
    </location>
</feature>
<dbReference type="InterPro" id="IPR041677">
    <property type="entry name" value="DNA2/NAM7_AAA_11"/>
</dbReference>
<dbReference type="SMART" id="SM00382">
    <property type="entry name" value="AAA"/>
    <property type="match status" value="3"/>
</dbReference>
<feature type="domain" description="AAA+ ATPase" evidence="5">
    <location>
        <begin position="494"/>
        <end position="624"/>
    </location>
</feature>
<evidence type="ECO:0000256" key="1">
    <source>
        <dbReference type="ARBA" id="ARBA00010378"/>
    </source>
</evidence>
<evidence type="ECO:0000313" key="7">
    <source>
        <dbReference type="Proteomes" id="UP000030762"/>
    </source>
</evidence>
<dbReference type="InterPro" id="IPR000641">
    <property type="entry name" value="CbxX/CfxQ"/>
</dbReference>
<feature type="compositionally biased region" description="Polar residues" evidence="4">
    <location>
        <begin position="160"/>
        <end position="171"/>
    </location>
</feature>
<dbReference type="Pfam" id="PF13087">
    <property type="entry name" value="AAA_12"/>
    <property type="match status" value="1"/>
</dbReference>
<dbReference type="GO" id="GO:0005524">
    <property type="term" value="F:ATP binding"/>
    <property type="evidence" value="ECO:0007669"/>
    <property type="project" value="UniProtKB-KW"/>
</dbReference>
<feature type="domain" description="AAA+ ATPase" evidence="5">
    <location>
        <begin position="756"/>
        <end position="910"/>
    </location>
</feature>
<feature type="compositionally biased region" description="Low complexity" evidence="4">
    <location>
        <begin position="249"/>
        <end position="265"/>
    </location>
</feature>
<dbReference type="CDD" id="cd18808">
    <property type="entry name" value="SF1_C_Upf1"/>
    <property type="match status" value="1"/>
</dbReference>
<evidence type="ECO:0000256" key="4">
    <source>
        <dbReference type="SAM" id="MobiDB-lite"/>
    </source>
</evidence>
<keyword evidence="2" id="KW-0547">Nucleotide-binding</keyword>
<evidence type="ECO:0000256" key="2">
    <source>
        <dbReference type="ARBA" id="ARBA00022741"/>
    </source>
</evidence>
<proteinExistence type="inferred from homology"/>
<feature type="compositionally biased region" description="Polar residues" evidence="4">
    <location>
        <begin position="118"/>
        <end position="131"/>
    </location>
</feature>
<feature type="region of interest" description="Disordered" evidence="4">
    <location>
        <begin position="91"/>
        <end position="131"/>
    </location>
</feature>
<dbReference type="GO" id="GO:0004386">
    <property type="term" value="F:helicase activity"/>
    <property type="evidence" value="ECO:0007669"/>
    <property type="project" value="InterPro"/>
</dbReference>
<keyword evidence="7" id="KW-1185">Reference proteome</keyword>
<dbReference type="OrthoDB" id="575at2759"/>
<feature type="compositionally biased region" description="Low complexity" evidence="4">
    <location>
        <begin position="175"/>
        <end position="191"/>
    </location>
</feature>
<dbReference type="Pfam" id="PF13086">
    <property type="entry name" value="AAA_11"/>
    <property type="match status" value="2"/>
</dbReference>
<reference evidence="6 7" key="1">
    <citation type="submission" date="2012-04" db="EMBL/GenBank/DDBJ databases">
        <title>The Genome Sequence of Saprolegnia declina VS20.</title>
        <authorList>
            <consortium name="The Broad Institute Genome Sequencing Platform"/>
            <person name="Russ C."/>
            <person name="Nusbaum C."/>
            <person name="Tyler B."/>
            <person name="van West P."/>
            <person name="Dieguez-Uribeondo J."/>
            <person name="de Bruijn I."/>
            <person name="Tripathy S."/>
            <person name="Jiang R."/>
            <person name="Young S.K."/>
            <person name="Zeng Q."/>
            <person name="Gargeya S."/>
            <person name="Fitzgerald M."/>
            <person name="Haas B."/>
            <person name="Abouelleil A."/>
            <person name="Alvarado L."/>
            <person name="Arachchi H.M."/>
            <person name="Berlin A."/>
            <person name="Chapman S.B."/>
            <person name="Goldberg J."/>
            <person name="Griggs A."/>
            <person name="Gujja S."/>
            <person name="Hansen M."/>
            <person name="Howarth C."/>
            <person name="Imamovic A."/>
            <person name="Larimer J."/>
            <person name="McCowen C."/>
            <person name="Montmayeur A."/>
            <person name="Murphy C."/>
            <person name="Neiman D."/>
            <person name="Pearson M."/>
            <person name="Priest M."/>
            <person name="Roberts A."/>
            <person name="Saif S."/>
            <person name="Shea T."/>
            <person name="Sisk P."/>
            <person name="Sykes S."/>
            <person name="Wortman J."/>
            <person name="Nusbaum C."/>
            <person name="Birren B."/>
        </authorList>
    </citation>
    <scope>NUCLEOTIDE SEQUENCE [LARGE SCALE GENOMIC DNA]</scope>
    <source>
        <strain evidence="6 7">VS20</strain>
    </source>
</reference>
<protein>
    <recommendedName>
        <fullName evidence="5">AAA+ ATPase domain-containing protein</fullName>
    </recommendedName>
</protein>
<dbReference type="InterPro" id="IPR050773">
    <property type="entry name" value="CbxX/CfxQ_RuBisCO_ESX"/>
</dbReference>
<dbReference type="eggNOG" id="KOG1807">
    <property type="taxonomic scope" value="Eukaryota"/>
</dbReference>
<feature type="region of interest" description="Disordered" evidence="4">
    <location>
        <begin position="158"/>
        <end position="276"/>
    </location>
</feature>
<dbReference type="PANTHER" id="PTHR43392">
    <property type="entry name" value="AAA-TYPE ATPASE FAMILY PROTEIN / ANKYRIN REPEAT FAMILY PROTEIN"/>
    <property type="match status" value="1"/>
</dbReference>
<dbReference type="Pfam" id="PF26601">
    <property type="entry name" value="zf-CHCC_ins"/>
    <property type="match status" value="3"/>
</dbReference>
<dbReference type="CDD" id="cd00009">
    <property type="entry name" value="AAA"/>
    <property type="match status" value="2"/>
</dbReference>
<dbReference type="GO" id="GO:0016887">
    <property type="term" value="F:ATP hydrolysis activity"/>
    <property type="evidence" value="ECO:0007669"/>
    <property type="project" value="InterPro"/>
</dbReference>
<dbReference type="Pfam" id="PF26600">
    <property type="entry name" value="zf-CHCC_shd"/>
    <property type="match status" value="5"/>
</dbReference>
<keyword evidence="3" id="KW-0067">ATP-binding</keyword>
<dbReference type="InParanoid" id="T0S0J6"/>
<feature type="compositionally biased region" description="Low complexity" evidence="4">
    <location>
        <begin position="223"/>
        <end position="242"/>
    </location>
</feature>
<dbReference type="STRING" id="1156394.T0S0J6"/>
<comment type="similarity">
    <text evidence="1">Belongs to the CbxX/CfxQ family.</text>
</comment>
<dbReference type="RefSeq" id="XP_008610308.1">
    <property type="nucleotide sequence ID" value="XM_008612086.1"/>
</dbReference>
<sequence length="3617" mass="395453">MKGQSDVGQPSSTLADSLEQLAVLAAADAVAQCGTDIPWYRPTYAVETGSRGPEVVAYTSISAMDAYAHKSVEELRFEDYLKRTDVKAARAQAAIVPPPPEKGPSTSSPTPAGGPQPVTGTPTSFGSFGAAPSNTTFEAASATTKYAPSASTFLFGAAQGDTSRAPNTTFGSAKPPSAAQSSGFSFGSPAPTGTTSGFSFAPTGTAFSFSPPLSSTPPPAPPGTAFSFGASPSSAAPSPTATRPTESGTVATAPPTSTADSSSNAGDEPPDDFNGLLATTRLAGFPFPSHWDGTTLVSASTPHAVQLELTKKLQFLPRIAASDTRPFPFAGLRYLRTLQESMDQPELSLLYALELLHLPVETTTLTELEAYLRSVQGKQVDAHPLLLLAMGRWTRDVTYVKLFASKYPKARDAWLTADEARALSPASPTPTWSPTDPLQLWRALVDAESVRSTAMETLLGMVGIAKVKRGAIQLFQSARARKKMSPTLQAKNPLSLNFCFVGNAGTGKTTVARLFATLLFESGLRAKNVFVEVRAQSLLDQKVDAFRTLAASAKGGVLFIDEAFELDPAQDFKGRAIVSELAALAEKYRNDLTIILAGYEDEMETKLFSVNPGLKSRFQLIAFDDMSEVELHAVWDTQLQARGWTAPPELATIVSKRLAMRVHSKDFGNARSVRQEVEAATMSAMARPTFDGIKLVLGVDDVIGDHPLHNSKLEHVLDELEGKIGWASIKKSVRDLVQHCEKNYIRQLAGQSPLPLMLNRLFLGNPGTGKTSCAALYGRILKELHLLSSGDVVLKTASDLIGQYIGETQTKTQACLELARGKVLVIDEARSENDVARFLRLLDAQDGPKLAETIRAFETTSWNTCWNDYDRLSEQQLHILIVSLVKLPYSSPVKQPPSASCRRVGDAYATAMRSSSKNDDETIAAAEILVRFVQRLLKFHWDEDQCAVKEELGAILCAASSLLRINRPEHRAAQTKITELLDELEKPWIILLGSGARDDAPEVVLPSTRPTWELATVDWLLNPRLFQPSCLPVMKTPDTPSAGVYPSRDDYIKTIERLWTAMTFGDGNGALSSKCLEPECNQVLWPCHHGAPGAATCRTRDCQRPVVLVCSHRHHNRGLCGTCAARSQTGLIGPPGIKASTHVYDAEVFHVGTDGRIFLGNVMSRRPPAQAIHWRTTNRLSCPNLVGFVKVSGRGVPLRGPDRITWASIVPHEDSRFEDKRREAGELAVLCSGIVNVNVHELVHIGDHLVVVDCQIFVPEFIPVLKALELQKAITLPFGDGTWLNLSSHAPATSSLAFVEGDDDDVLLDRMLAMSTLDPIVQIRRDSRARAQLHTRLIELMRELTLDPGQRRSFLEALTHPVHLTQGPPGTGKSYLGVGLARALLIVRKLWIQQCPSVGQPPILVLSYKNHAIDEFLKDLVRTQSSLKYGTNGLVRIGGVCKDPELAPFSEQSVFCSHKEVKAQKVHLEQLHQLRGDVRHFSDDISPLVNFQYNLLNDATKESTTAAVYVQTLLLHLDMHAFTGDAVFDDPSWRTMFDALKTSTMQPMAGDHIEGLMRGIAHYHNQFQTTEVLWKWMTGFVPLPQCRFCSGDTTCDRVAWSRELALCESHVCSMDDCTDAVADEGRSYCRQHACTSGECDNYKLPGQVLCESHACFVCLASCPSKLAHPAEDAPPRNVCSRHPLCCASMCINEVLESSDYCTAHQKTTCRGKTKKGYACKAKVNSLNLPFCAAHRSQATRAATTTVTAVEVATAVPAPNDQMDVDDAMYTSCSAKTRKGKPCKAVFSQQKIPFCVDHKSQYVAKPTTTAPPHVAQDAVPGAVSPPATDCAEKPSSPVLLAAHAASPSEKITKSSDDEASDSEDSNDDYTGLLDEPCDKAALGNEDEVEESEHLQHLREVFDDVVYTRGDVDGSEALENEISDASMSSAATAAPEYDEAAVVPPRDWSWAMSLDERRRQLMLLESRHRGILAAWLGYLAKSVEHARQMLHDAEVKAKARVYEGKAVIGGTIVGCISRLESIRSTNPFAIIVEEASEVLEPLLFVCLGASTCKLEMIGDHLQLKPSVQSKFNFERINKIGVSMFERLIRAPADHAVPTSVLAIQRRMRQNICDLTRAFYTDIVAIEDHPTCATRTLPTSPLLKCLPAHGRDVPGVLPHVYFWTHEGRQQKASVGLSKINTYEADMVVALAKYLVACGVKPSSIAILTPYKGQLMLMREKLMKAKLVHREASTTADTVSLSTVDRFQGDEADIVLISLVIDAKSRTPFVKLVNRMIVLLSRARIGMYIVGNVGYFETTDNQAVAHWQATLSKLRGPAANDSGDDVDTVWFGDSRLGPKLPICCPLHPNERVVLATRPDQLQLGFCNVVCNAALPCSHVCGKTCHWPALTHNTACSVRVPSPCHRHTTALVCAQIYASLSGRRAPGSIDQALTLYQCRVSVDVLLPCSHTVSMPCVEETEISEGFRSWPECNKASVAPFIYTACKHTLTCTCAEYVRLTANPTSAKKCMTTVEYVPACGHGVSIPCYVRQQYAAAPHAFICSKKLTVALPRCGHLVTVPCNVAASLVAWSGESCSAGVVHEGEVYGPKDHACHEPVTFVKACGHTQKVACEVAFDLAKQSNACNVTDEFVNPVCGHTVQGPCHMKRSAMAVLRHQPAVATIDEGDVSQFEPCATFQQLKCKVPVLYRRRCQHQCTIPCSAAQAQKHVPKCSVAVVVPNVLCGHDVTVPCGDTDFRGYKPWPAGAAAPLVAGVLVDSVPPPAPLPTTCAHSSWANCPQMVTFERSSSCGHSFDMRCGAAFKLLGKTLPPCSHDTVVQLPCSHERQVQCFEVDGPQAPCTEEVLRECWNYAACRQRVVSLCSETDVVASCTRRTVWQCPSKVHSIEIAQCAEGIPSDCPRCSMDALDAELAQTEDLVARCSRRNHNVSLQDAVSDAMASMPPALQTYLAPYAVPLALRQFLERKLELLHGYKAVVEQMPEWQQPLYAPRTQLYYAVLSKAQVKTVEAMDPKNFVKQDTLYGICLQEWTAANVQWLKEKMTLLLCVGFSCRTLDPTTCVPKPDKKKIVWYDEQRALGADAIQVVAKKLECTIFWDPYTVMTTHKVCLTKRDVNALQMYASPHIDRHVQLVRRIERRMPGRHGAVALDEKPRAWMDNSVLATTRLAGFQFPSHWDGTTLVLASTPRSVQLELAKKLQSLPRTASMADASPFAGIRYLRTLQESMDLPELSLLHALELLHLPAETTTLTELEVYMRYVQDAQVDAHPLLFLAMGRWTKDVSYLRLFASTYPNARDAWLTADETRALSPASQTATLLPSDPSIMQLWEELAAAEHLSSAAMDDLLGMIGIGKVKRAAVQLFQSALARKKMPLAMRKKNSLSFNFCFVGNAGTGKTTVARTFATLLHESGLRAKDVFVETNAQTLKDEGAPEFRKLAASAMDGVLFIDEAYDLDPSSDFKGRAIVSELLTLSENHRDRLTIILAGYEDDMQTKLFSFNKGLKSRFQLITFDDFDEVELHAVWNMQLEARGWTAPPELATIVSKRLAIAANTKGFGNARAVRKEVEAATQSAMARPAFDGAAPVLCLEDVVGDHPLHNPKLERVLGELEGKIGWASIKKNRSMAASSRS</sequence>
<dbReference type="InterPro" id="IPR027417">
    <property type="entry name" value="P-loop_NTPase"/>
</dbReference>
<dbReference type="SUPFAM" id="SSF52540">
    <property type="entry name" value="P-loop containing nucleoside triphosphate hydrolases"/>
    <property type="match status" value="4"/>
</dbReference>
<dbReference type="EMBL" id="JH767148">
    <property type="protein sequence ID" value="EQC36202.1"/>
    <property type="molecule type" value="Genomic_DNA"/>
</dbReference>
<dbReference type="VEuPathDB" id="FungiDB:SDRG_06312"/>